<sequence length="198" mass="22990">MDTHNEANSDRFLYEQLDESKREIRLVQLAFTSSNKTLCGVIKPIDRLRLRVEHRSLNDDVPFSALSYCWNPKNSNTHKVDYNPGSESIKIQINDGDIFIGRNLYDFLHQLHQDHFDGWLWIDAICINQNDMAEKNWQLLEMRSIYSDAETVFMWLGVGTVDTDQAMDFISQAGTEAVDSMASRLTDQTSYESSFYRM</sequence>
<organism evidence="2 3">
    <name type="scientific">Botrytis deweyae</name>
    <dbReference type="NCBI Taxonomy" id="2478750"/>
    <lineage>
        <taxon>Eukaryota</taxon>
        <taxon>Fungi</taxon>
        <taxon>Dikarya</taxon>
        <taxon>Ascomycota</taxon>
        <taxon>Pezizomycotina</taxon>
        <taxon>Leotiomycetes</taxon>
        <taxon>Helotiales</taxon>
        <taxon>Sclerotiniaceae</taxon>
        <taxon>Botrytis</taxon>
    </lineage>
</organism>
<protein>
    <recommendedName>
        <fullName evidence="1">Heterokaryon incompatibility domain-containing protein</fullName>
    </recommendedName>
</protein>
<dbReference type="InterPro" id="IPR010730">
    <property type="entry name" value="HET"/>
</dbReference>
<dbReference type="PANTHER" id="PTHR24148:SF73">
    <property type="entry name" value="HET DOMAIN PROTEIN (AFU_ORTHOLOGUE AFUA_8G01020)"/>
    <property type="match status" value="1"/>
</dbReference>
<dbReference type="PANTHER" id="PTHR24148">
    <property type="entry name" value="ANKYRIN REPEAT DOMAIN-CONTAINING PROTEIN 39 HOMOLOG-RELATED"/>
    <property type="match status" value="1"/>
</dbReference>
<evidence type="ECO:0000313" key="2">
    <source>
        <dbReference type="EMBL" id="KAF7935913.1"/>
    </source>
</evidence>
<keyword evidence="3" id="KW-1185">Reference proteome</keyword>
<dbReference type="Proteomes" id="UP000783213">
    <property type="component" value="Unassembled WGS sequence"/>
</dbReference>
<dbReference type="InterPro" id="IPR052895">
    <property type="entry name" value="HetReg/Transcr_Mod"/>
</dbReference>
<proteinExistence type="predicted"/>
<dbReference type="RefSeq" id="XP_038813491.1">
    <property type="nucleotide sequence ID" value="XM_038949752.1"/>
</dbReference>
<gene>
    <name evidence="2" type="ORF">EAE98_002133</name>
</gene>
<feature type="domain" description="Heterokaryon incompatibility" evidence="1">
    <location>
        <begin position="63"/>
        <end position="185"/>
    </location>
</feature>
<dbReference type="GeneID" id="62228907"/>
<accession>A0ABQ7IWB3</accession>
<evidence type="ECO:0000313" key="3">
    <source>
        <dbReference type="Proteomes" id="UP000783213"/>
    </source>
</evidence>
<dbReference type="Pfam" id="PF06985">
    <property type="entry name" value="HET"/>
    <property type="match status" value="1"/>
</dbReference>
<name>A0ABQ7IWB3_9HELO</name>
<comment type="caution">
    <text evidence="2">The sequence shown here is derived from an EMBL/GenBank/DDBJ whole genome shotgun (WGS) entry which is preliminary data.</text>
</comment>
<evidence type="ECO:0000259" key="1">
    <source>
        <dbReference type="Pfam" id="PF06985"/>
    </source>
</evidence>
<dbReference type="EMBL" id="RCSX01000004">
    <property type="protein sequence ID" value="KAF7935913.1"/>
    <property type="molecule type" value="Genomic_DNA"/>
</dbReference>
<reference evidence="2 3" key="1">
    <citation type="journal article" date="2020" name="Genome Biol. Evol.">
        <title>Comparative genomics of Sclerotiniaceae.</title>
        <authorList>
            <person name="Valero Jimenez C.A."/>
            <person name="Steentjes M."/>
            <person name="Scholten O.E."/>
            <person name="Van Kan J.A.L."/>
        </authorList>
    </citation>
    <scope>NUCLEOTIDE SEQUENCE [LARGE SCALE GENOMIC DNA]</scope>
    <source>
        <strain evidence="2 3">B1</strain>
    </source>
</reference>